<dbReference type="InParanoid" id="A0A3N4LEV4"/>
<organism evidence="1 2">
    <name type="scientific">Terfezia boudieri ATCC MYA-4762</name>
    <dbReference type="NCBI Taxonomy" id="1051890"/>
    <lineage>
        <taxon>Eukaryota</taxon>
        <taxon>Fungi</taxon>
        <taxon>Dikarya</taxon>
        <taxon>Ascomycota</taxon>
        <taxon>Pezizomycotina</taxon>
        <taxon>Pezizomycetes</taxon>
        <taxon>Pezizales</taxon>
        <taxon>Pezizaceae</taxon>
        <taxon>Terfezia</taxon>
    </lineage>
</organism>
<dbReference type="STRING" id="1051890.A0A3N4LEV4"/>
<protein>
    <submittedName>
        <fullName evidence="1">Uncharacterized protein</fullName>
    </submittedName>
</protein>
<dbReference type="OrthoDB" id="2588793at2759"/>
<keyword evidence="2" id="KW-1185">Reference proteome</keyword>
<evidence type="ECO:0000313" key="2">
    <source>
        <dbReference type="Proteomes" id="UP000267821"/>
    </source>
</evidence>
<gene>
    <name evidence="1" type="ORF">L211DRAFT_432991</name>
</gene>
<dbReference type="Proteomes" id="UP000267821">
    <property type="component" value="Unassembled WGS sequence"/>
</dbReference>
<dbReference type="AlphaFoldDB" id="A0A3N4LEV4"/>
<sequence>MILSLSQTRRFTLLILLALFTGILFLSFVPTSHSYYSYYITPPHSSSPSSATNQHSTLSPTDPNCDPFNLNTHLHYNKTYPLETHFTTYDHICEASHPLWVTQLWELESNDPPLEALKDKTVLFIGDSVDRFLLYDLCTFLNGTFSMHPIDSYKKTINDTVVKAHHALPRSCVIDGPSGKQGLVLMNYFFYGFDENDMWRDKVSTWSEPPRFKDRWEMFEFEAYPSIFGEEGILAGRDGPDLVIVNMGFWELARFDRLDEQRQFREGVDDEELVDPVTVNEGFVEEFIGKTVEFLGRLRRLVGGDARIRWRQMHTPSISTGPYFIDHNTGTKKKSRGRFTPVKIRVLNEAAEWACEVASGNEAERKRRERSESGQWEKGGESWWRKVEEEEVQEVQEDGRITVWPVGDLMAPWPTRQWLRDDVHPTESAGVMVWGGGVFEYLARTLKRKSG</sequence>
<proteinExistence type="predicted"/>
<reference evidence="1 2" key="1">
    <citation type="journal article" date="2018" name="Nat. Ecol. Evol.">
        <title>Pezizomycetes genomes reveal the molecular basis of ectomycorrhizal truffle lifestyle.</title>
        <authorList>
            <person name="Murat C."/>
            <person name="Payen T."/>
            <person name="Noel B."/>
            <person name="Kuo A."/>
            <person name="Morin E."/>
            <person name="Chen J."/>
            <person name="Kohler A."/>
            <person name="Krizsan K."/>
            <person name="Balestrini R."/>
            <person name="Da Silva C."/>
            <person name="Montanini B."/>
            <person name="Hainaut M."/>
            <person name="Levati E."/>
            <person name="Barry K.W."/>
            <person name="Belfiori B."/>
            <person name="Cichocki N."/>
            <person name="Clum A."/>
            <person name="Dockter R.B."/>
            <person name="Fauchery L."/>
            <person name="Guy J."/>
            <person name="Iotti M."/>
            <person name="Le Tacon F."/>
            <person name="Lindquist E.A."/>
            <person name="Lipzen A."/>
            <person name="Malagnac F."/>
            <person name="Mello A."/>
            <person name="Molinier V."/>
            <person name="Miyauchi S."/>
            <person name="Poulain J."/>
            <person name="Riccioni C."/>
            <person name="Rubini A."/>
            <person name="Sitrit Y."/>
            <person name="Splivallo R."/>
            <person name="Traeger S."/>
            <person name="Wang M."/>
            <person name="Zifcakova L."/>
            <person name="Wipf D."/>
            <person name="Zambonelli A."/>
            <person name="Paolocci F."/>
            <person name="Nowrousian M."/>
            <person name="Ottonello S."/>
            <person name="Baldrian P."/>
            <person name="Spatafora J.W."/>
            <person name="Henrissat B."/>
            <person name="Nagy L.G."/>
            <person name="Aury J.M."/>
            <person name="Wincker P."/>
            <person name="Grigoriev I.V."/>
            <person name="Bonfante P."/>
            <person name="Martin F.M."/>
        </authorList>
    </citation>
    <scope>NUCLEOTIDE SEQUENCE [LARGE SCALE GENOMIC DNA]</scope>
    <source>
        <strain evidence="1 2">ATCC MYA-4762</strain>
    </source>
</reference>
<accession>A0A3N4LEV4</accession>
<evidence type="ECO:0000313" key="1">
    <source>
        <dbReference type="EMBL" id="RPB21420.1"/>
    </source>
</evidence>
<dbReference type="EMBL" id="ML121559">
    <property type="protein sequence ID" value="RPB21420.1"/>
    <property type="molecule type" value="Genomic_DNA"/>
</dbReference>
<name>A0A3N4LEV4_9PEZI</name>